<dbReference type="InterPro" id="IPR012902">
    <property type="entry name" value="N_methyl_site"/>
</dbReference>
<dbReference type="EMBL" id="JAMOKX010000005">
    <property type="protein sequence ID" value="MCL9819839.1"/>
    <property type="molecule type" value="Genomic_DNA"/>
</dbReference>
<comment type="caution">
    <text evidence="2">The sequence shown here is derived from an EMBL/GenBank/DDBJ whole genome shotgun (WGS) entry which is preliminary data.</text>
</comment>
<dbReference type="RefSeq" id="WP_250604663.1">
    <property type="nucleotide sequence ID" value="NZ_JAMOKW010000003.1"/>
</dbReference>
<feature type="transmembrane region" description="Helical" evidence="1">
    <location>
        <begin position="12"/>
        <end position="33"/>
    </location>
</feature>
<keyword evidence="1" id="KW-1133">Transmembrane helix</keyword>
<accession>A0ABT0TVM0</accession>
<proteinExistence type="predicted"/>
<dbReference type="SUPFAM" id="SSF54523">
    <property type="entry name" value="Pili subunits"/>
    <property type="match status" value="1"/>
</dbReference>
<keyword evidence="3" id="KW-1185">Reference proteome</keyword>
<evidence type="ECO:0000313" key="3">
    <source>
        <dbReference type="Proteomes" id="UP001057522"/>
    </source>
</evidence>
<gene>
    <name evidence="2" type="ORF">NCR95_06650</name>
</gene>
<dbReference type="Gene3D" id="3.30.700.10">
    <property type="entry name" value="Glycoprotein, Type 4 Pilin"/>
    <property type="match status" value="1"/>
</dbReference>
<protein>
    <submittedName>
        <fullName evidence="2">Prepilin-type N-terminal cleavage/methylation domain-containing protein</fullName>
    </submittedName>
</protein>
<keyword evidence="1" id="KW-0472">Membrane</keyword>
<dbReference type="Proteomes" id="UP001057522">
    <property type="component" value="Unassembled WGS sequence"/>
</dbReference>
<reference evidence="2" key="1">
    <citation type="submission" date="2022-06" db="EMBL/GenBank/DDBJ databases">
        <title>Helicobacter colisuis sp. nov.</title>
        <authorList>
            <person name="Papic B."/>
            <person name="Gruntar I."/>
        </authorList>
    </citation>
    <scope>NUCLEOTIDE SEQUENCE</scope>
    <source>
        <strain evidence="2">11154-15</strain>
    </source>
</reference>
<name>A0ABT0TVM0_9HELI</name>
<dbReference type="Pfam" id="PF07963">
    <property type="entry name" value="N_methyl"/>
    <property type="match status" value="1"/>
</dbReference>
<evidence type="ECO:0000256" key="1">
    <source>
        <dbReference type="SAM" id="Phobius"/>
    </source>
</evidence>
<organism evidence="2 3">
    <name type="scientific">Helicobacter colisuis</name>
    <dbReference type="NCBI Taxonomy" id="2949739"/>
    <lineage>
        <taxon>Bacteria</taxon>
        <taxon>Pseudomonadati</taxon>
        <taxon>Campylobacterota</taxon>
        <taxon>Epsilonproteobacteria</taxon>
        <taxon>Campylobacterales</taxon>
        <taxon>Helicobacteraceae</taxon>
        <taxon>Helicobacter</taxon>
    </lineage>
</organism>
<evidence type="ECO:0000313" key="2">
    <source>
        <dbReference type="EMBL" id="MCL9819839.1"/>
    </source>
</evidence>
<keyword evidence="1" id="KW-0812">Transmembrane</keyword>
<dbReference type="NCBIfam" id="TIGR02532">
    <property type="entry name" value="IV_pilin_GFxxxE"/>
    <property type="match status" value="1"/>
</dbReference>
<dbReference type="InterPro" id="IPR045584">
    <property type="entry name" value="Pilin-like"/>
</dbReference>
<sequence>MCFNKSLLNHKAFTLLEVLLVLLLLGILLSFGIPKLFDYQQSACDKKLQIQVLNFKIALRNHIKAQNNSTQNLDLSKLYKNLDTQPSRCYFKIQNNGFIGINSDKSVSFVLKNGILECENTKSSTLHNGESYCDIF</sequence>